<dbReference type="InterPro" id="IPR000534">
    <property type="entry name" value="Semialdehyde_DH_NAD-bd"/>
</dbReference>
<evidence type="ECO:0000259" key="9">
    <source>
        <dbReference type="SMART" id="SM00859"/>
    </source>
</evidence>
<evidence type="ECO:0000256" key="7">
    <source>
        <dbReference type="PIRSR" id="PIRSR000148-1"/>
    </source>
</evidence>
<dbReference type="Gene3D" id="3.40.50.720">
    <property type="entry name" value="NAD(P)-binding Rossmann-like Domain"/>
    <property type="match status" value="1"/>
</dbReference>
<dbReference type="AlphaFoldDB" id="A0A1F6ET89"/>
<dbReference type="PANTHER" id="PTHR46718">
    <property type="entry name" value="ASPARTATE-SEMIALDEHYDE DEHYDROGENASE"/>
    <property type="match status" value="1"/>
</dbReference>
<evidence type="ECO:0000256" key="3">
    <source>
        <dbReference type="ARBA" id="ARBA00022697"/>
    </source>
</evidence>
<evidence type="ECO:0000313" key="11">
    <source>
        <dbReference type="Proteomes" id="UP000177215"/>
    </source>
</evidence>
<keyword evidence="6" id="KW-0486">Methionine biosynthesis</keyword>
<keyword evidence="2" id="KW-0028">Amino-acid biosynthesis</keyword>
<accession>A0A1F6ET89</accession>
<dbReference type="PANTHER" id="PTHR46718:SF1">
    <property type="entry name" value="ASPARTATE-SEMIALDEHYDE DEHYDROGENASE"/>
    <property type="match status" value="1"/>
</dbReference>
<dbReference type="Proteomes" id="UP000177215">
    <property type="component" value="Unassembled WGS sequence"/>
</dbReference>
<dbReference type="FunFam" id="3.30.360.10:FF:000016">
    <property type="entry name" value="Probable aspartate-semialdehyde dehydrogenase"/>
    <property type="match status" value="1"/>
</dbReference>
<evidence type="ECO:0000256" key="5">
    <source>
        <dbReference type="ARBA" id="ARBA00023002"/>
    </source>
</evidence>
<dbReference type="STRING" id="1798515.A3B35_00420"/>
<feature type="active site" description="Proton acceptor" evidence="7">
    <location>
        <position position="253"/>
    </location>
</feature>
<keyword evidence="5" id="KW-0560">Oxidoreductase</keyword>
<dbReference type="InterPro" id="IPR012280">
    <property type="entry name" value="Semialdhyde_DH_dimer_dom"/>
</dbReference>
<dbReference type="Pfam" id="PF01118">
    <property type="entry name" value="Semialdhyde_dh"/>
    <property type="match status" value="1"/>
</dbReference>
<dbReference type="InterPro" id="IPR036291">
    <property type="entry name" value="NAD(P)-bd_dom_sf"/>
</dbReference>
<dbReference type="Gene3D" id="3.30.360.10">
    <property type="entry name" value="Dihydrodipicolinate Reductase, domain 2"/>
    <property type="match status" value="1"/>
</dbReference>
<feature type="domain" description="Semialdehyde dehydrogenase NAD-binding" evidence="9">
    <location>
        <begin position="5"/>
        <end position="138"/>
    </location>
</feature>
<dbReference type="EMBL" id="MFMC01000037">
    <property type="protein sequence ID" value="OGG76815.1"/>
    <property type="molecule type" value="Genomic_DNA"/>
</dbReference>
<dbReference type="PIRSF" id="PIRSF000148">
    <property type="entry name" value="ASA_dh"/>
    <property type="match status" value="1"/>
</dbReference>
<feature type="region of interest" description="Disordered" evidence="8">
    <location>
        <begin position="296"/>
        <end position="315"/>
    </location>
</feature>
<protein>
    <submittedName>
        <fullName evidence="10">Aspartate-semialdehyde dehydrogenase</fullName>
    </submittedName>
</protein>
<dbReference type="GO" id="GO:0050661">
    <property type="term" value="F:NADP binding"/>
    <property type="evidence" value="ECO:0007669"/>
    <property type="project" value="InterPro"/>
</dbReference>
<reference evidence="10 11" key="1">
    <citation type="journal article" date="2016" name="Nat. Commun.">
        <title>Thousands of microbial genomes shed light on interconnected biogeochemical processes in an aquifer system.</title>
        <authorList>
            <person name="Anantharaman K."/>
            <person name="Brown C.T."/>
            <person name="Hug L.A."/>
            <person name="Sharon I."/>
            <person name="Castelle C.J."/>
            <person name="Probst A.J."/>
            <person name="Thomas B.C."/>
            <person name="Singh A."/>
            <person name="Wilkins M.J."/>
            <person name="Karaoz U."/>
            <person name="Brodie E.L."/>
            <person name="Williams K.H."/>
            <person name="Hubbard S.S."/>
            <person name="Banfield J.F."/>
        </authorList>
    </citation>
    <scope>NUCLEOTIDE SEQUENCE [LARGE SCALE GENOMIC DNA]</scope>
</reference>
<dbReference type="Pfam" id="PF02774">
    <property type="entry name" value="Semialdhyde_dhC"/>
    <property type="match status" value="1"/>
</dbReference>
<dbReference type="GO" id="GO:0004073">
    <property type="term" value="F:aspartate-semialdehyde dehydrogenase activity"/>
    <property type="evidence" value="ECO:0007669"/>
    <property type="project" value="UniProtKB-ARBA"/>
</dbReference>
<dbReference type="GO" id="GO:0009088">
    <property type="term" value="P:threonine biosynthetic process"/>
    <property type="evidence" value="ECO:0007669"/>
    <property type="project" value="UniProtKB-KW"/>
</dbReference>
<dbReference type="SUPFAM" id="SSF55347">
    <property type="entry name" value="Glyceraldehyde-3-phosphate dehydrogenase-like, C-terminal domain"/>
    <property type="match status" value="1"/>
</dbReference>
<evidence type="ECO:0000313" key="10">
    <source>
        <dbReference type="EMBL" id="OGG76815.1"/>
    </source>
</evidence>
<dbReference type="NCBIfam" id="TIGR00978">
    <property type="entry name" value="asd_EA"/>
    <property type="match status" value="1"/>
</dbReference>
<dbReference type="GO" id="GO:0009086">
    <property type="term" value="P:methionine biosynthetic process"/>
    <property type="evidence" value="ECO:0007669"/>
    <property type="project" value="UniProtKB-KW"/>
</dbReference>
<keyword evidence="4" id="KW-0521">NADP</keyword>
<feature type="active site" description="Acyl-thioester intermediate" evidence="7">
    <location>
        <position position="158"/>
    </location>
</feature>
<evidence type="ECO:0000256" key="1">
    <source>
        <dbReference type="ARBA" id="ARBA00010584"/>
    </source>
</evidence>
<gene>
    <name evidence="10" type="ORF">A3B35_00420</name>
</gene>
<dbReference type="CDD" id="cd18130">
    <property type="entry name" value="ASADH_C_arch_fung_like"/>
    <property type="match status" value="1"/>
</dbReference>
<dbReference type="GO" id="GO:0051287">
    <property type="term" value="F:NAD binding"/>
    <property type="evidence" value="ECO:0007669"/>
    <property type="project" value="InterPro"/>
</dbReference>
<dbReference type="InterPro" id="IPR005676">
    <property type="entry name" value="Asp_semi-ald_DH_pep-lack"/>
</dbReference>
<dbReference type="SMART" id="SM00859">
    <property type="entry name" value="Semialdhyde_dh"/>
    <property type="match status" value="1"/>
</dbReference>
<dbReference type="GO" id="GO:0046983">
    <property type="term" value="F:protein dimerization activity"/>
    <property type="evidence" value="ECO:0007669"/>
    <property type="project" value="InterPro"/>
</dbReference>
<dbReference type="CDD" id="cd02315">
    <property type="entry name" value="ScASADH_like_N"/>
    <property type="match status" value="1"/>
</dbReference>
<dbReference type="NCBIfam" id="NF006416">
    <property type="entry name" value="PRK08664.1"/>
    <property type="match status" value="1"/>
</dbReference>
<keyword evidence="3" id="KW-0791">Threonine biosynthesis</keyword>
<evidence type="ECO:0000256" key="4">
    <source>
        <dbReference type="ARBA" id="ARBA00022857"/>
    </source>
</evidence>
<evidence type="ECO:0000256" key="8">
    <source>
        <dbReference type="SAM" id="MobiDB-lite"/>
    </source>
</evidence>
<evidence type="ECO:0000256" key="2">
    <source>
        <dbReference type="ARBA" id="ARBA00022605"/>
    </source>
</evidence>
<dbReference type="SUPFAM" id="SSF51735">
    <property type="entry name" value="NAD(P)-binding Rossmann-fold domains"/>
    <property type="match status" value="1"/>
</dbReference>
<comment type="similarity">
    <text evidence="1">Belongs to the aspartate-semialdehyde dehydrogenase family.</text>
</comment>
<evidence type="ECO:0000256" key="6">
    <source>
        <dbReference type="ARBA" id="ARBA00023167"/>
    </source>
</evidence>
<sequence>MKKIPVGILGATGMVGQKYIELLQYHPWFEVAYVAASPQSAGKKYKDALKSGWVVGGELPETVANLTVQDVADVQKAAGVCSFVFSAFEMPEKDMIRKFEESYAAAGMPVISNASAHRWTENVPMLIGEINPHHLDIIPTQQKANGWKKGFIVVKPNCSLQSYLTPIHALMDAGYEVQKLVITTLQAVSGAGYPGVASWDIVDNVVPFIGGEEEKTEKEPLKILGEAKGGKFVPHKGLAISAHCNRVPVSDGHLACVNILFGKKKPSREKILDIWKKFRGEPQKLDLPFAPKQPIIYREEPNRPQPKKDRDADKGMAVTVGRLREDNIFDFKFAALSHNTIRGAAGGGILNAELAFKKGFFS</sequence>
<organism evidence="10 11">
    <name type="scientific">Candidatus Kaiserbacteria bacterium RIFCSPLOWO2_01_FULL_54_24</name>
    <dbReference type="NCBI Taxonomy" id="1798515"/>
    <lineage>
        <taxon>Bacteria</taxon>
        <taxon>Candidatus Kaiseribacteriota</taxon>
    </lineage>
</organism>
<name>A0A1F6ET89_9BACT</name>
<dbReference type="InterPro" id="IPR051823">
    <property type="entry name" value="ASADH-related"/>
</dbReference>
<feature type="compositionally biased region" description="Basic and acidic residues" evidence="8">
    <location>
        <begin position="297"/>
        <end position="314"/>
    </location>
</feature>
<comment type="caution">
    <text evidence="10">The sequence shown here is derived from an EMBL/GenBank/DDBJ whole genome shotgun (WGS) entry which is preliminary data.</text>
</comment>
<proteinExistence type="inferred from homology"/>